<gene>
    <name evidence="2" type="ORF">MFIFM68171_05799</name>
</gene>
<evidence type="ECO:0000259" key="1">
    <source>
        <dbReference type="Pfam" id="PF06985"/>
    </source>
</evidence>
<evidence type="ECO:0000313" key="2">
    <source>
        <dbReference type="EMBL" id="GAB1315589.1"/>
    </source>
</evidence>
<dbReference type="PANTHER" id="PTHR33112">
    <property type="entry name" value="DOMAIN PROTEIN, PUTATIVE-RELATED"/>
    <property type="match status" value="1"/>
</dbReference>
<dbReference type="EMBL" id="BAAFSV010000003">
    <property type="protein sequence ID" value="GAB1315589.1"/>
    <property type="molecule type" value="Genomic_DNA"/>
</dbReference>
<keyword evidence="3" id="KW-1185">Reference proteome</keyword>
<dbReference type="RefSeq" id="XP_070917320.1">
    <property type="nucleotide sequence ID" value="XM_071061219.1"/>
</dbReference>
<evidence type="ECO:0000313" key="3">
    <source>
        <dbReference type="Proteomes" id="UP001628179"/>
    </source>
</evidence>
<comment type="caution">
    <text evidence="2">The sequence shown here is derived from an EMBL/GenBank/DDBJ whole genome shotgun (WGS) entry which is preliminary data.</text>
</comment>
<proteinExistence type="predicted"/>
<name>A0ABQ0GCY4_9PEZI</name>
<reference evidence="2 3" key="1">
    <citation type="submission" date="2024-09" db="EMBL/GenBank/DDBJ databases">
        <title>Itraconazole resistance in Madurella fahalii resulting from another homologue of gene encoding cytochrome P450 14-alpha sterol demethylase (CYP51).</title>
        <authorList>
            <person name="Yoshioka I."/>
            <person name="Fahal A.H."/>
            <person name="Kaneko S."/>
            <person name="Yaguchi T."/>
        </authorList>
    </citation>
    <scope>NUCLEOTIDE SEQUENCE [LARGE SCALE GENOMIC DNA]</scope>
    <source>
        <strain evidence="2 3">IFM 68171</strain>
    </source>
</reference>
<organism evidence="2 3">
    <name type="scientific">Madurella fahalii</name>
    <dbReference type="NCBI Taxonomy" id="1157608"/>
    <lineage>
        <taxon>Eukaryota</taxon>
        <taxon>Fungi</taxon>
        <taxon>Dikarya</taxon>
        <taxon>Ascomycota</taxon>
        <taxon>Pezizomycotina</taxon>
        <taxon>Sordariomycetes</taxon>
        <taxon>Sordariomycetidae</taxon>
        <taxon>Sordariales</taxon>
        <taxon>Sordariales incertae sedis</taxon>
        <taxon>Madurella</taxon>
    </lineage>
</organism>
<protein>
    <submittedName>
        <fullName evidence="2">Subtilisin-like serine protease</fullName>
    </submittedName>
</protein>
<accession>A0ABQ0GCY4</accession>
<dbReference type="InterPro" id="IPR010730">
    <property type="entry name" value="HET"/>
</dbReference>
<sequence>MSLCQLCQGIDFAAFTVHAQRRSSAQQRFNCPSEGAHGYFFYPVEGHGKECNKPSSIFIPHHKTIDALMSSAITCTLCDLIAACFETTLHQRQRARELGYGIDFPDYEFWMCGRYAADGFQILGRPLPGSEGATNFDNTVYDLIGGIGFCVSDDDILADFVTGRVVPPSPVSPHVLERIKIWLAKHSPQFHTKLPTRLLGISSDGLEVALQEPSEGSLGKYVALSHCWGSTQPTVLTEGTAGGLRAGIKSGTLPQTIQDAVWLAHKLGFQLLWVDSLCKFQDDAQDWAKESARMTEVYGSAALTIAADCAASSDEGFLSDRPERKFVPLPISFEDHNVTGKILAFPLPKKYAGDTNRCVFLETEPLSKRGWALQERYLSPCTLHFGREQIFFESNRSFVPEDICSARSTCFLERAWQSSRPLTISAHRFLRNGWFSVVEQYSRRKLTMPNDKLPALAGLAKLFAKQTSSLRDSGVYVNARYLAGLWSNSLADLCWMLDKHCDQGARPNVYRAPSWSWASIDGDIDYRDGRSLLSDPDLSMATVQDGGVDLCGVEAPFGEVRRGWIRLRGMLLQLTDWNPHTDSGWCGFQICEEGIPLGLPPYWDAEAYRIYFSKDVVRPMDEKTKLWVIPLAWLTTNRDPRHISGPFFLIVKAAEHAIPAFRGIPAFQRVGTIYGHLNKPSDPKQTQLSRDILEEKWAMANTNGGFEDILLL</sequence>
<dbReference type="GeneID" id="98176542"/>
<dbReference type="Pfam" id="PF06985">
    <property type="entry name" value="HET"/>
    <property type="match status" value="1"/>
</dbReference>
<dbReference type="Proteomes" id="UP001628179">
    <property type="component" value="Unassembled WGS sequence"/>
</dbReference>
<feature type="domain" description="Heterokaryon incompatibility" evidence="1">
    <location>
        <begin position="221"/>
        <end position="375"/>
    </location>
</feature>
<dbReference type="PANTHER" id="PTHR33112:SF16">
    <property type="entry name" value="HETEROKARYON INCOMPATIBILITY DOMAIN-CONTAINING PROTEIN"/>
    <property type="match status" value="1"/>
</dbReference>